<comment type="caution">
    <text evidence="6">The sequence shown here is derived from an EMBL/GenBank/DDBJ whole genome shotgun (WGS) entry which is preliminary data.</text>
</comment>
<dbReference type="SUPFAM" id="SSF56349">
    <property type="entry name" value="DNA breaking-rejoining enzymes"/>
    <property type="match status" value="1"/>
</dbReference>
<evidence type="ECO:0000256" key="3">
    <source>
        <dbReference type="PROSITE-ProRule" id="PRU01248"/>
    </source>
</evidence>
<dbReference type="Proteomes" id="UP001233673">
    <property type="component" value="Unassembled WGS sequence"/>
</dbReference>
<keyword evidence="2" id="KW-0233">DNA recombination</keyword>
<dbReference type="PANTHER" id="PTHR30349:SF64">
    <property type="entry name" value="PROPHAGE INTEGRASE INTD-RELATED"/>
    <property type="match status" value="1"/>
</dbReference>
<reference evidence="7" key="1">
    <citation type="submission" date="2023-05" db="EMBL/GenBank/DDBJ databases">
        <title>Draft genome of Pseudofrankia sp. BMG5.37.</title>
        <authorList>
            <person name="Gtari M."/>
            <person name="Ghodhbane F."/>
            <person name="Sbissi I."/>
        </authorList>
    </citation>
    <scope>NUCLEOTIDE SEQUENCE [LARGE SCALE GENOMIC DNA]</scope>
    <source>
        <strain evidence="7">BMG 814</strain>
    </source>
</reference>
<dbReference type="InterPro" id="IPR002104">
    <property type="entry name" value="Integrase_catalytic"/>
</dbReference>
<dbReference type="PANTHER" id="PTHR30349">
    <property type="entry name" value="PHAGE INTEGRASE-RELATED"/>
    <property type="match status" value="1"/>
</dbReference>
<protein>
    <submittedName>
        <fullName evidence="6">Tyrosine-type recombinase/integrase</fullName>
    </submittedName>
</protein>
<proteinExistence type="predicted"/>
<evidence type="ECO:0000313" key="6">
    <source>
        <dbReference type="EMBL" id="MDP5182195.1"/>
    </source>
</evidence>
<accession>A0ABT9I9F1</accession>
<keyword evidence="7" id="KW-1185">Reference proteome</keyword>
<dbReference type="InterPro" id="IPR013762">
    <property type="entry name" value="Integrase-like_cat_sf"/>
</dbReference>
<keyword evidence="1 3" id="KW-0238">DNA-binding</keyword>
<evidence type="ECO:0000313" key="7">
    <source>
        <dbReference type="Proteomes" id="UP001233673"/>
    </source>
</evidence>
<feature type="domain" description="Core-binding (CB)" evidence="5">
    <location>
        <begin position="8"/>
        <end position="88"/>
    </location>
</feature>
<feature type="domain" description="Tyr recombinase" evidence="4">
    <location>
        <begin position="109"/>
        <end position="274"/>
    </location>
</feature>
<dbReference type="InterPro" id="IPR044068">
    <property type="entry name" value="CB"/>
</dbReference>
<dbReference type="PROSITE" id="PS51898">
    <property type="entry name" value="TYR_RECOMBINASE"/>
    <property type="match status" value="1"/>
</dbReference>
<evidence type="ECO:0000259" key="4">
    <source>
        <dbReference type="PROSITE" id="PS51898"/>
    </source>
</evidence>
<evidence type="ECO:0000259" key="5">
    <source>
        <dbReference type="PROSITE" id="PS51900"/>
    </source>
</evidence>
<organism evidence="6 7">
    <name type="scientific">Blastococcus carthaginiensis</name>
    <dbReference type="NCBI Taxonomy" id="3050034"/>
    <lineage>
        <taxon>Bacteria</taxon>
        <taxon>Bacillati</taxon>
        <taxon>Actinomycetota</taxon>
        <taxon>Actinomycetes</taxon>
        <taxon>Geodermatophilales</taxon>
        <taxon>Geodermatophilaceae</taxon>
        <taxon>Blastococcus</taxon>
    </lineage>
</organism>
<sequence length="277" mass="30677">MGDKRVPEPWQRQLDAWEGWLKASGAPSTTIGQRLYQLRRFAADHPATIPWQTTLDDLVLWLAQHDQWKPATRRAYRGALRAFFAWAVAAGHLERSPAAALPRVKATRGLPRPVPEDVLRAAVAGADERVRLMLLLAAYGGLRRAEIAELRQQDARRDADGGWWLRVHGKGDAYRDVPLTGALAMAVRGLPPGWLFPSPTRHGDHLTPAHLGVLARRVLPAGWTLHTLRHRFATRAHARGADVAVIAELLGHANLENVRVYTRIGQDKLRSAVEGAA</sequence>
<name>A0ABT9I9F1_9ACTN</name>
<evidence type="ECO:0000256" key="1">
    <source>
        <dbReference type="ARBA" id="ARBA00023125"/>
    </source>
</evidence>
<dbReference type="Gene3D" id="1.10.443.10">
    <property type="entry name" value="Intergrase catalytic core"/>
    <property type="match status" value="1"/>
</dbReference>
<dbReference type="EMBL" id="JASNFN010000004">
    <property type="protein sequence ID" value="MDP5182195.1"/>
    <property type="molecule type" value="Genomic_DNA"/>
</dbReference>
<gene>
    <name evidence="6" type="ORF">QOZ88_06060</name>
</gene>
<dbReference type="Pfam" id="PF00589">
    <property type="entry name" value="Phage_integrase"/>
    <property type="match status" value="1"/>
</dbReference>
<dbReference type="InterPro" id="IPR011010">
    <property type="entry name" value="DNA_brk_join_enz"/>
</dbReference>
<evidence type="ECO:0000256" key="2">
    <source>
        <dbReference type="ARBA" id="ARBA00023172"/>
    </source>
</evidence>
<dbReference type="RefSeq" id="WP_305998897.1">
    <property type="nucleotide sequence ID" value="NZ_JASNFN010000004.1"/>
</dbReference>
<dbReference type="PROSITE" id="PS51900">
    <property type="entry name" value="CB"/>
    <property type="match status" value="1"/>
</dbReference>
<dbReference type="InterPro" id="IPR050090">
    <property type="entry name" value="Tyrosine_recombinase_XerCD"/>
</dbReference>